<accession>A0A1S4A9K3</accession>
<evidence type="ECO:0000259" key="2">
    <source>
        <dbReference type="Pfam" id="PF26138"/>
    </source>
</evidence>
<dbReference type="OMA" id="NCIIHDS"/>
<sequence>MAKLGFLMDHQLMSDIECVIILKEILCQQFLVVFIFLFMAIYGHSIIRQHRNRHVIRYRMSVRIPKIMSHLNCIIHDSDIACIDKLRMDRNSFHTLVLLTKKIGGLTNSKNMSSSEKLTMFLNILAHHENNRSIKVDYVSSGWSVSQAFNECLRAVLRLAPLLLVNPKQVLEDEIEDQWRRFKEIIICAMEDIQMETIFFHLTEGIDIG</sequence>
<keyword evidence="1" id="KW-1133">Transmembrane helix</keyword>
<dbReference type="OrthoDB" id="1737193at2759"/>
<evidence type="ECO:0000313" key="3">
    <source>
        <dbReference type="RefSeq" id="XP_016473269.1"/>
    </source>
</evidence>
<dbReference type="Pfam" id="PF26138">
    <property type="entry name" value="DUF8040"/>
    <property type="match status" value="1"/>
</dbReference>
<keyword evidence="1" id="KW-0812">Transmembrane</keyword>
<name>A0A1S4A9K3_TOBAC</name>
<evidence type="ECO:0000256" key="1">
    <source>
        <dbReference type="SAM" id="Phobius"/>
    </source>
</evidence>
<dbReference type="InterPro" id="IPR058353">
    <property type="entry name" value="DUF8040"/>
</dbReference>
<gene>
    <name evidence="3" type="primary">LOC107795197</name>
</gene>
<dbReference type="KEGG" id="nta:107795197"/>
<reference evidence="3" key="1">
    <citation type="submission" date="2025-08" db="UniProtKB">
        <authorList>
            <consortium name="RefSeq"/>
        </authorList>
    </citation>
    <scope>IDENTIFICATION</scope>
</reference>
<dbReference type="PaxDb" id="4097-A0A1S4A9K3"/>
<keyword evidence="1" id="KW-0472">Membrane</keyword>
<proteinExistence type="predicted"/>
<protein>
    <recommendedName>
        <fullName evidence="2">DUF8040 domain-containing protein</fullName>
    </recommendedName>
</protein>
<dbReference type="AlphaFoldDB" id="A0A1S4A9K3"/>
<feature type="domain" description="DUF8040" evidence="2">
    <location>
        <begin position="73"/>
        <end position="157"/>
    </location>
</feature>
<organism evidence="3">
    <name type="scientific">Nicotiana tabacum</name>
    <name type="common">Common tobacco</name>
    <dbReference type="NCBI Taxonomy" id="4097"/>
    <lineage>
        <taxon>Eukaryota</taxon>
        <taxon>Viridiplantae</taxon>
        <taxon>Streptophyta</taxon>
        <taxon>Embryophyta</taxon>
        <taxon>Tracheophyta</taxon>
        <taxon>Spermatophyta</taxon>
        <taxon>Magnoliopsida</taxon>
        <taxon>eudicotyledons</taxon>
        <taxon>Gunneridae</taxon>
        <taxon>Pentapetalae</taxon>
        <taxon>asterids</taxon>
        <taxon>lamiids</taxon>
        <taxon>Solanales</taxon>
        <taxon>Solanaceae</taxon>
        <taxon>Nicotianoideae</taxon>
        <taxon>Nicotianeae</taxon>
        <taxon>Nicotiana</taxon>
    </lineage>
</organism>
<dbReference type="RefSeq" id="XP_016473269.1">
    <property type="nucleotide sequence ID" value="XM_016617783.1"/>
</dbReference>
<feature type="transmembrane region" description="Helical" evidence="1">
    <location>
        <begin position="20"/>
        <end position="43"/>
    </location>
</feature>